<feature type="chain" id="PRO_5045265756" description="Lipoprotein" evidence="2">
    <location>
        <begin position="31"/>
        <end position="528"/>
    </location>
</feature>
<feature type="signal peptide" evidence="2">
    <location>
        <begin position="1"/>
        <end position="30"/>
    </location>
</feature>
<accession>A0ABX7MZT1</accession>
<name>A0ABX7MZT1_9BACT</name>
<evidence type="ECO:0000256" key="1">
    <source>
        <dbReference type="SAM" id="MobiDB-lite"/>
    </source>
</evidence>
<proteinExistence type="predicted"/>
<keyword evidence="2" id="KW-0732">Signal</keyword>
<reference evidence="3 4" key="1">
    <citation type="submission" date="2021-02" db="EMBL/GenBank/DDBJ databases">
        <title>De Novo genome assembly of isolated myxobacteria.</title>
        <authorList>
            <person name="Stevens D.C."/>
        </authorList>
    </citation>
    <scope>NUCLEOTIDE SEQUENCE [LARGE SCALE GENOMIC DNA]</scope>
    <source>
        <strain evidence="3 4">SCHIC003</strain>
    </source>
</reference>
<evidence type="ECO:0000313" key="3">
    <source>
        <dbReference type="EMBL" id="QSQ10975.1"/>
    </source>
</evidence>
<evidence type="ECO:0000256" key="2">
    <source>
        <dbReference type="SAM" id="SignalP"/>
    </source>
</evidence>
<dbReference type="PROSITE" id="PS51257">
    <property type="entry name" value="PROKAR_LIPOPROTEIN"/>
    <property type="match status" value="1"/>
</dbReference>
<keyword evidence="4" id="KW-1185">Reference proteome</keyword>
<evidence type="ECO:0008006" key="5">
    <source>
        <dbReference type="Google" id="ProtNLM"/>
    </source>
</evidence>
<dbReference type="EMBL" id="CP071091">
    <property type="protein sequence ID" value="QSQ10975.1"/>
    <property type="molecule type" value="Genomic_DNA"/>
</dbReference>
<organism evidence="3 4">
    <name type="scientific">Myxococcus landrumensis</name>
    <dbReference type="NCBI Taxonomy" id="2813577"/>
    <lineage>
        <taxon>Bacteria</taxon>
        <taxon>Pseudomonadati</taxon>
        <taxon>Myxococcota</taxon>
        <taxon>Myxococcia</taxon>
        <taxon>Myxococcales</taxon>
        <taxon>Cystobacterineae</taxon>
        <taxon>Myxococcaceae</taxon>
        <taxon>Myxococcus</taxon>
    </lineage>
</organism>
<feature type="compositionally biased region" description="Polar residues" evidence="1">
    <location>
        <begin position="28"/>
        <end position="39"/>
    </location>
</feature>
<feature type="region of interest" description="Disordered" evidence="1">
    <location>
        <begin position="28"/>
        <end position="47"/>
    </location>
</feature>
<dbReference type="Proteomes" id="UP000663090">
    <property type="component" value="Chromosome"/>
</dbReference>
<sequence length="528" mass="58264">MTSPLRFIRGHGLVPFAALLLAAGCGQQTAPESPPTTANKEPGPTATVTRAASAPAICAYRPDYNVIPTTCSSTREPADLYQGVLNSIRSNCIVLAENPNSPTEAEKKRAWEACMKYPPVLWVEAASSPDQFDAWNAQVERIAVFFRTSNAPDVTATSFEQSLRKIRDVANGMVNSYHAPIRQVENSNRRILDTTLPDLLKAKAEAEGKPIQADLAQQRETMSEIQSVLARHQARLLTHQPAYAALVTQFETYRTNEPILLNRLKALVQQASTATLATLPNIQLELVQLSRAESLAPQQLQLEAFRLSRQLSRVHDELEEELEPHFDFIRTHNIARPKLADEPMDVLANIQAYADSRYVRTGDIVSKTLDGIRRRQTALMTLQADQATRQTIVQNTNLAASTQFLAETTARVTEVGKLPPRSTKLRLYFLAGKLQEHESILQLESVCAKAAATPWMGTGCNTLTLQFSKSRNYVNLTLPGTMRLNIASMRTAGVNATLLQEIEQHLAAGRVRAAAISHDVALRSSEDL</sequence>
<dbReference type="RefSeq" id="WP_206712735.1">
    <property type="nucleotide sequence ID" value="NZ_CP071091.1"/>
</dbReference>
<evidence type="ECO:0000313" key="4">
    <source>
        <dbReference type="Proteomes" id="UP000663090"/>
    </source>
</evidence>
<protein>
    <recommendedName>
        <fullName evidence="5">Lipoprotein</fullName>
    </recommendedName>
</protein>
<gene>
    <name evidence="3" type="ORF">JY572_21370</name>
</gene>